<dbReference type="Proteomes" id="UP001589748">
    <property type="component" value="Unassembled WGS sequence"/>
</dbReference>
<evidence type="ECO:0000256" key="2">
    <source>
        <dbReference type="ARBA" id="ARBA00023125"/>
    </source>
</evidence>
<keyword evidence="1" id="KW-0805">Transcription regulation</keyword>
<dbReference type="InterPro" id="IPR018062">
    <property type="entry name" value="HTH_AraC-typ_CS"/>
</dbReference>
<keyword evidence="2" id="KW-0238">DNA-binding</keyword>
<dbReference type="RefSeq" id="WP_380135659.1">
    <property type="nucleotide sequence ID" value="NZ_JBHLUI010000003.1"/>
</dbReference>
<evidence type="ECO:0000256" key="1">
    <source>
        <dbReference type="ARBA" id="ARBA00023015"/>
    </source>
</evidence>
<name>A0ABV5LRY2_9ACTN</name>
<dbReference type="InterPro" id="IPR050204">
    <property type="entry name" value="AraC_XylS_family_regulators"/>
</dbReference>
<accession>A0ABV5LRY2</accession>
<gene>
    <name evidence="5" type="ORF">ACFFVI_07690</name>
</gene>
<dbReference type="SUPFAM" id="SSF46689">
    <property type="entry name" value="Homeodomain-like"/>
    <property type="match status" value="1"/>
</dbReference>
<evidence type="ECO:0000313" key="5">
    <source>
        <dbReference type="EMBL" id="MFB9376847.1"/>
    </source>
</evidence>
<protein>
    <submittedName>
        <fullName evidence="5">Helix-turn-helix domain-containing protein</fullName>
    </submittedName>
</protein>
<dbReference type="SMART" id="SM00342">
    <property type="entry name" value="HTH_ARAC"/>
    <property type="match status" value="1"/>
</dbReference>
<dbReference type="PROSITE" id="PS01124">
    <property type="entry name" value="HTH_ARAC_FAMILY_2"/>
    <property type="match status" value="1"/>
</dbReference>
<evidence type="ECO:0000256" key="3">
    <source>
        <dbReference type="ARBA" id="ARBA00023163"/>
    </source>
</evidence>
<dbReference type="Pfam" id="PF12833">
    <property type="entry name" value="HTH_18"/>
    <property type="match status" value="1"/>
</dbReference>
<dbReference type="Gene3D" id="1.10.10.60">
    <property type="entry name" value="Homeodomain-like"/>
    <property type="match status" value="1"/>
</dbReference>
<keyword evidence="6" id="KW-1185">Reference proteome</keyword>
<dbReference type="PANTHER" id="PTHR46796">
    <property type="entry name" value="HTH-TYPE TRANSCRIPTIONAL ACTIVATOR RHAS-RELATED"/>
    <property type="match status" value="1"/>
</dbReference>
<sequence length="267" mass="28607">MSGAHRGIVYPARLPRFERFPAPPEAADRCRWFWVPRWDLPPGRTSRQQVVGFPALNLVVQSGEPVTVELAGPTTRAGHRDLVGTGWAVGALLRAAAVAALVAEPEALRDRSEFLNLPGLRDPVASAMARDDPAAAVAAFARWLVERVPAPGPVEASADTAAALLQDDPTILRPEDAAQRLGVSVRTLQRLVRRHSGVSPAAMIRRRRLQEALQRIRSDSAADLAAVATELGYADQAHLTNDVRTVLGIPPGAYRRATTGGSAPQSP</sequence>
<feature type="domain" description="HTH araC/xylS-type" evidence="4">
    <location>
        <begin position="159"/>
        <end position="257"/>
    </location>
</feature>
<dbReference type="InterPro" id="IPR046532">
    <property type="entry name" value="DUF6597"/>
</dbReference>
<reference evidence="5 6" key="1">
    <citation type="submission" date="2024-09" db="EMBL/GenBank/DDBJ databases">
        <authorList>
            <person name="Sun Q."/>
            <person name="Mori K."/>
        </authorList>
    </citation>
    <scope>NUCLEOTIDE SEQUENCE [LARGE SCALE GENOMIC DNA]</scope>
    <source>
        <strain evidence="5 6">TISTR 1856</strain>
    </source>
</reference>
<organism evidence="5 6">
    <name type="scientific">Kineococcus gynurae</name>
    <dbReference type="NCBI Taxonomy" id="452979"/>
    <lineage>
        <taxon>Bacteria</taxon>
        <taxon>Bacillati</taxon>
        <taxon>Actinomycetota</taxon>
        <taxon>Actinomycetes</taxon>
        <taxon>Kineosporiales</taxon>
        <taxon>Kineosporiaceae</taxon>
        <taxon>Kineococcus</taxon>
    </lineage>
</organism>
<dbReference type="PROSITE" id="PS00041">
    <property type="entry name" value="HTH_ARAC_FAMILY_1"/>
    <property type="match status" value="1"/>
</dbReference>
<proteinExistence type="predicted"/>
<dbReference type="InterPro" id="IPR018060">
    <property type="entry name" value="HTH_AraC"/>
</dbReference>
<dbReference type="InterPro" id="IPR009057">
    <property type="entry name" value="Homeodomain-like_sf"/>
</dbReference>
<evidence type="ECO:0000259" key="4">
    <source>
        <dbReference type="PROSITE" id="PS01124"/>
    </source>
</evidence>
<dbReference type="Pfam" id="PF20240">
    <property type="entry name" value="DUF6597"/>
    <property type="match status" value="1"/>
</dbReference>
<comment type="caution">
    <text evidence="5">The sequence shown here is derived from an EMBL/GenBank/DDBJ whole genome shotgun (WGS) entry which is preliminary data.</text>
</comment>
<keyword evidence="3" id="KW-0804">Transcription</keyword>
<dbReference type="EMBL" id="JBHMDM010000004">
    <property type="protein sequence ID" value="MFB9376847.1"/>
    <property type="molecule type" value="Genomic_DNA"/>
</dbReference>
<evidence type="ECO:0000313" key="6">
    <source>
        <dbReference type="Proteomes" id="UP001589748"/>
    </source>
</evidence>